<dbReference type="Proteomes" id="UP001204746">
    <property type="component" value="Unassembled WGS sequence"/>
</dbReference>
<reference evidence="1 2" key="1">
    <citation type="submission" date="2022-07" db="EMBL/GenBank/DDBJ databases">
        <authorList>
            <person name="Phongsopitanun W."/>
            <person name="Tanasupawat S."/>
        </authorList>
    </citation>
    <scope>NUCLEOTIDE SEQUENCE [LARGE SCALE GENOMIC DNA]</scope>
    <source>
        <strain evidence="1 2">RCU-064</strain>
    </source>
</reference>
<protein>
    <submittedName>
        <fullName evidence="1">Uncharacterized protein</fullName>
    </submittedName>
</protein>
<comment type="caution">
    <text evidence="1">The sequence shown here is derived from an EMBL/GenBank/DDBJ whole genome shotgun (WGS) entry which is preliminary data.</text>
</comment>
<proteinExistence type="predicted"/>
<organism evidence="1 2">
    <name type="scientific">Streptomyces rugosispiralis</name>
    <dbReference type="NCBI Taxonomy" id="2967341"/>
    <lineage>
        <taxon>Bacteria</taxon>
        <taxon>Bacillati</taxon>
        <taxon>Actinomycetota</taxon>
        <taxon>Actinomycetes</taxon>
        <taxon>Kitasatosporales</taxon>
        <taxon>Streptomycetaceae</taxon>
        <taxon>Streptomyces</taxon>
    </lineage>
</organism>
<accession>A0ABT1VD59</accession>
<gene>
    <name evidence="1" type="ORF">NP777_45480</name>
</gene>
<dbReference type="RefSeq" id="WP_256656078.1">
    <property type="nucleotide sequence ID" value="NZ_JANIAA010000074.1"/>
</dbReference>
<sequence length="57" mass="6456">MKWLLRSGFEQWRNIGLRGYGFDGLRRPGWRGYNEDRDVAYALSHAPSGLGCSPSTP</sequence>
<keyword evidence="2" id="KW-1185">Reference proteome</keyword>
<evidence type="ECO:0000313" key="2">
    <source>
        <dbReference type="Proteomes" id="UP001204746"/>
    </source>
</evidence>
<dbReference type="EMBL" id="JANIAA010000074">
    <property type="protein sequence ID" value="MCQ8195348.1"/>
    <property type="molecule type" value="Genomic_DNA"/>
</dbReference>
<evidence type="ECO:0000313" key="1">
    <source>
        <dbReference type="EMBL" id="MCQ8195348.1"/>
    </source>
</evidence>
<name>A0ABT1VD59_9ACTN</name>